<evidence type="ECO:0008006" key="4">
    <source>
        <dbReference type="Google" id="ProtNLM"/>
    </source>
</evidence>
<gene>
    <name evidence="2" type="ORF">AA0535_1652</name>
</gene>
<organism evidence="2 3">
    <name type="scientific">Asaia krungthepensis NRIC 0535</name>
    <dbReference type="NCBI Taxonomy" id="1307925"/>
    <lineage>
        <taxon>Bacteria</taxon>
        <taxon>Pseudomonadati</taxon>
        <taxon>Pseudomonadota</taxon>
        <taxon>Alphaproteobacteria</taxon>
        <taxon>Acetobacterales</taxon>
        <taxon>Acetobacteraceae</taxon>
        <taxon>Asaia</taxon>
    </lineage>
</organism>
<evidence type="ECO:0000313" key="3">
    <source>
        <dbReference type="Proteomes" id="UP001062776"/>
    </source>
</evidence>
<feature type="transmembrane region" description="Helical" evidence="1">
    <location>
        <begin position="79"/>
        <end position="102"/>
    </location>
</feature>
<name>A0ABQ0Q2Z5_9PROT</name>
<sequence length="103" mass="11190">MSALSEVLPTEMLSDHGRRLSAVEGAIVEIRLENRSLSDKLMQMHGENKASAEAREKATLQAIGEVRTDLQKIGSLRGWASWALIVTGAAFGYVTAHLAGWVQ</sequence>
<dbReference type="EMBL" id="BAPV01000012">
    <property type="protein sequence ID" value="GBQ88886.1"/>
    <property type="molecule type" value="Genomic_DNA"/>
</dbReference>
<keyword evidence="3" id="KW-1185">Reference proteome</keyword>
<accession>A0ABQ0Q2Z5</accession>
<keyword evidence="1" id="KW-0472">Membrane</keyword>
<evidence type="ECO:0000313" key="2">
    <source>
        <dbReference type="EMBL" id="GBQ88886.1"/>
    </source>
</evidence>
<comment type="caution">
    <text evidence="2">The sequence shown here is derived from an EMBL/GenBank/DDBJ whole genome shotgun (WGS) entry which is preliminary data.</text>
</comment>
<evidence type="ECO:0000256" key="1">
    <source>
        <dbReference type="SAM" id="Phobius"/>
    </source>
</evidence>
<reference evidence="2" key="1">
    <citation type="submission" date="2013-04" db="EMBL/GenBank/DDBJ databases">
        <title>The genome sequencing project of 58 acetic acid bacteria.</title>
        <authorList>
            <person name="Okamoto-Kainuma A."/>
            <person name="Ishikawa M."/>
            <person name="Umino S."/>
            <person name="Koizumi Y."/>
            <person name="Shiwa Y."/>
            <person name="Yoshikawa H."/>
            <person name="Matsutani M."/>
            <person name="Matsushita K."/>
        </authorList>
    </citation>
    <scope>NUCLEOTIDE SEQUENCE</scope>
    <source>
        <strain evidence="2">NRIC 0535</strain>
    </source>
</reference>
<keyword evidence="1" id="KW-0812">Transmembrane</keyword>
<dbReference type="RefSeq" id="WP_264815506.1">
    <property type="nucleotide sequence ID" value="NZ_BAPV01000012.1"/>
</dbReference>
<proteinExistence type="predicted"/>
<protein>
    <recommendedName>
        <fullName evidence="4">DUF1640 domain-containing protein</fullName>
    </recommendedName>
</protein>
<keyword evidence="1" id="KW-1133">Transmembrane helix</keyword>
<dbReference type="Proteomes" id="UP001062776">
    <property type="component" value="Unassembled WGS sequence"/>
</dbReference>